<dbReference type="InterPro" id="IPR036129">
    <property type="entry name" value="Glycerate_kinase_sf"/>
</dbReference>
<dbReference type="PANTHER" id="PTHR21599:SF0">
    <property type="entry name" value="GLYCERATE KINASE"/>
    <property type="match status" value="1"/>
</dbReference>
<gene>
    <name evidence="5" type="ORF">MUO15_08585</name>
</gene>
<evidence type="ECO:0000256" key="2">
    <source>
        <dbReference type="ARBA" id="ARBA00022679"/>
    </source>
</evidence>
<evidence type="ECO:0000256" key="3">
    <source>
        <dbReference type="ARBA" id="ARBA00022777"/>
    </source>
</evidence>
<sequence length="376" mass="39604">MKIVLAPDSFKGSLTSAQASEAMEKAIHSVDSRIETIVKPMADGGEGTLEALLKATKGERVSFTCRGPLGDDSESSFVEIEDEGAVIEGANISGLPMVPREKRNPDLTTTYGMGEAILHALDRGNKQFIIGLGGSSTNDGGLGMLQALGMKAFDANGKPVGPFGKDIFQVDTVDLNFVDPRLKDVTIKVACDVDNPLTGERGASHVYGPQKGATSDQIEAYDKALGKYGRLIEQATDRQFANEEGAGAAGGLGFAFLAIGAELHSGAKLVSDAIGLAAAIQQADLVITGEGQSDVQTLYGKAPGYVANLATTFGKPAILLSGSLEGDLRKMNEMFSGCFSIVPGPRTLAECMNEGEGYLYEACRQLTHLFIKLMKE</sequence>
<protein>
    <submittedName>
        <fullName evidence="5">Glycerate kinase</fullName>
    </submittedName>
</protein>
<dbReference type="InterPro" id="IPR018193">
    <property type="entry name" value="Glyc_kinase_flavodox-like_fold"/>
</dbReference>
<name>A0ABY4HF34_9BACI</name>
<dbReference type="Gene3D" id="3.40.50.10350">
    <property type="entry name" value="Glycerate kinase, domain 1"/>
    <property type="match status" value="1"/>
</dbReference>
<keyword evidence="2 4" id="KW-0808">Transferase</keyword>
<dbReference type="EMBL" id="CP095075">
    <property type="protein sequence ID" value="UOR13494.1"/>
    <property type="molecule type" value="Genomic_DNA"/>
</dbReference>
<dbReference type="InterPro" id="IPR004381">
    <property type="entry name" value="Glycerate_kinase"/>
</dbReference>
<dbReference type="Pfam" id="PF02595">
    <property type="entry name" value="Gly_kinase"/>
    <property type="match status" value="1"/>
</dbReference>
<evidence type="ECO:0000313" key="5">
    <source>
        <dbReference type="EMBL" id="UOR13494.1"/>
    </source>
</evidence>
<keyword evidence="6" id="KW-1185">Reference proteome</keyword>
<dbReference type="NCBIfam" id="TIGR00045">
    <property type="entry name" value="glycerate kinase"/>
    <property type="match status" value="1"/>
</dbReference>
<dbReference type="Gene3D" id="3.90.1510.10">
    <property type="entry name" value="Glycerate kinase, domain 2"/>
    <property type="match status" value="1"/>
</dbReference>
<dbReference type="Proteomes" id="UP000830326">
    <property type="component" value="Chromosome"/>
</dbReference>
<dbReference type="PANTHER" id="PTHR21599">
    <property type="entry name" value="GLYCERATE KINASE"/>
    <property type="match status" value="1"/>
</dbReference>
<reference evidence="5" key="1">
    <citation type="submission" date="2022-04" db="EMBL/GenBank/DDBJ databases">
        <title>Halobacillus sp. isolated from saltern.</title>
        <authorList>
            <person name="Won M."/>
            <person name="Lee C.-M."/>
            <person name="Woen H.-Y."/>
            <person name="Kwon S.-W."/>
        </authorList>
    </citation>
    <scope>NUCLEOTIDE SEQUENCE</scope>
    <source>
        <strain evidence="5">SSHM10-5</strain>
    </source>
</reference>
<evidence type="ECO:0000256" key="1">
    <source>
        <dbReference type="ARBA" id="ARBA00006284"/>
    </source>
</evidence>
<dbReference type="PIRSF" id="PIRSF006078">
    <property type="entry name" value="GlxK"/>
    <property type="match status" value="1"/>
</dbReference>
<keyword evidence="3 4" id="KW-0418">Kinase</keyword>
<comment type="similarity">
    <text evidence="1 4">Belongs to the glycerate kinase type-1 family.</text>
</comment>
<dbReference type="InterPro" id="IPR018197">
    <property type="entry name" value="Glycerate_kinase_RE-like"/>
</dbReference>
<organism evidence="5 6">
    <name type="scientific">Halobacillus amylolyticus</name>
    <dbReference type="NCBI Taxonomy" id="2932259"/>
    <lineage>
        <taxon>Bacteria</taxon>
        <taxon>Bacillati</taxon>
        <taxon>Bacillota</taxon>
        <taxon>Bacilli</taxon>
        <taxon>Bacillales</taxon>
        <taxon>Bacillaceae</taxon>
        <taxon>Halobacillus</taxon>
    </lineage>
</organism>
<dbReference type="RefSeq" id="WP_245035141.1">
    <property type="nucleotide sequence ID" value="NZ_CP095075.1"/>
</dbReference>
<dbReference type="GO" id="GO:0016301">
    <property type="term" value="F:kinase activity"/>
    <property type="evidence" value="ECO:0007669"/>
    <property type="project" value="UniProtKB-KW"/>
</dbReference>
<accession>A0ABY4HF34</accession>
<evidence type="ECO:0000313" key="6">
    <source>
        <dbReference type="Proteomes" id="UP000830326"/>
    </source>
</evidence>
<dbReference type="SUPFAM" id="SSF110738">
    <property type="entry name" value="Glycerate kinase I"/>
    <property type="match status" value="1"/>
</dbReference>
<proteinExistence type="inferred from homology"/>
<evidence type="ECO:0000256" key="4">
    <source>
        <dbReference type="PIRNR" id="PIRNR006078"/>
    </source>
</evidence>